<dbReference type="Pfam" id="PF02628">
    <property type="entry name" value="COX15-CtaA"/>
    <property type="match status" value="1"/>
</dbReference>
<evidence type="ECO:0008006" key="14">
    <source>
        <dbReference type="Google" id="ProtNLM"/>
    </source>
</evidence>
<keyword evidence="6" id="KW-0560">Oxidoreductase</keyword>
<evidence type="ECO:0000256" key="12">
    <source>
        <dbReference type="SAM" id="Phobius"/>
    </source>
</evidence>
<keyword evidence="8" id="KW-0350">Heme biosynthesis</keyword>
<comment type="caution">
    <text evidence="13">The sequence shown here is derived from an EMBL/GenBank/DDBJ whole genome shotgun (WGS) entry which is preliminary data.</text>
</comment>
<evidence type="ECO:0000256" key="1">
    <source>
        <dbReference type="ARBA" id="ARBA00001970"/>
    </source>
</evidence>
<keyword evidence="7" id="KW-0408">Iron</keyword>
<feature type="transmembrane region" description="Helical" evidence="12">
    <location>
        <begin position="308"/>
        <end position="329"/>
    </location>
</feature>
<evidence type="ECO:0000256" key="5">
    <source>
        <dbReference type="ARBA" id="ARBA00022989"/>
    </source>
</evidence>
<dbReference type="GO" id="GO:0046872">
    <property type="term" value="F:metal ion binding"/>
    <property type="evidence" value="ECO:0007669"/>
    <property type="project" value="UniProtKB-KW"/>
</dbReference>
<feature type="transmembrane region" description="Helical" evidence="12">
    <location>
        <begin position="143"/>
        <end position="161"/>
    </location>
</feature>
<evidence type="ECO:0000256" key="10">
    <source>
        <dbReference type="ARBA" id="ARBA00044501"/>
    </source>
</evidence>
<evidence type="ECO:0000256" key="7">
    <source>
        <dbReference type="ARBA" id="ARBA00023004"/>
    </source>
</evidence>
<dbReference type="PANTHER" id="PTHR23289:SF2">
    <property type="entry name" value="CYTOCHROME C OXIDASE ASSEMBLY PROTEIN COX15 HOMOLOG"/>
    <property type="match status" value="1"/>
</dbReference>
<proteinExistence type="inferred from homology"/>
<feature type="transmembrane region" description="Helical" evidence="12">
    <location>
        <begin position="113"/>
        <end position="131"/>
    </location>
</feature>
<evidence type="ECO:0000256" key="6">
    <source>
        <dbReference type="ARBA" id="ARBA00023002"/>
    </source>
</evidence>
<evidence type="ECO:0000256" key="11">
    <source>
        <dbReference type="ARBA" id="ARBA00048044"/>
    </source>
</evidence>
<dbReference type="InterPro" id="IPR003780">
    <property type="entry name" value="COX15/CtaA_fam"/>
</dbReference>
<dbReference type="InterPro" id="IPR023754">
    <property type="entry name" value="HemeA_Synthase_type2"/>
</dbReference>
<dbReference type="HAMAP" id="MF_01665">
    <property type="entry name" value="HemeA_synth_type2"/>
    <property type="match status" value="1"/>
</dbReference>
<evidence type="ECO:0000256" key="4">
    <source>
        <dbReference type="ARBA" id="ARBA00022723"/>
    </source>
</evidence>
<dbReference type="PANTHER" id="PTHR23289">
    <property type="entry name" value="CYTOCHROME C OXIDASE ASSEMBLY PROTEIN COX15"/>
    <property type="match status" value="1"/>
</dbReference>
<keyword evidence="9 12" id="KW-0472">Membrane</keyword>
<feature type="transmembrane region" description="Helical" evidence="12">
    <location>
        <begin position="335"/>
        <end position="355"/>
    </location>
</feature>
<feature type="transmembrane region" description="Helical" evidence="12">
    <location>
        <begin position="30"/>
        <end position="49"/>
    </location>
</feature>
<sequence>MACGMTILAHSDSAPFAANPTTRNRAAIRLWLYAVAALVFALVVVGGATRLTESGLSITEWKPIHGIIPPLSAAEWQEEFELYKRIPQYQEINRGMSLDAFKTIFWWEWAHRFLARAVGFVFAVPLAFFWLTGRIEPFLKPRLLGILGLGALQGGVGWWMVASGLSVRTDVSQYRLATHLIIACFIFAATIWVARGLAAKRYEAPPSRASATVAGIIVVAALAQIYLGALVAGLNAGFTFNTWPLMDGALVPDGLFVMQPAWRNFFENVMTVQFIHRMGAYALLVIVALHAIAAFAQAPGTRHARRAVALFVLVLAQAAIGVVTLLLAVPISWGLIHQAGGMVVLAAAVVHARALKGEYQAPALSN</sequence>
<dbReference type="GO" id="GO:0016020">
    <property type="term" value="C:membrane"/>
    <property type="evidence" value="ECO:0007669"/>
    <property type="project" value="UniProtKB-SubCell"/>
</dbReference>
<organism evidence="13">
    <name type="scientific">marine sediment metagenome</name>
    <dbReference type="NCBI Taxonomy" id="412755"/>
    <lineage>
        <taxon>unclassified sequences</taxon>
        <taxon>metagenomes</taxon>
        <taxon>ecological metagenomes</taxon>
    </lineage>
</organism>
<reference evidence="13" key="1">
    <citation type="journal article" date="2015" name="Nature">
        <title>Complex archaea that bridge the gap between prokaryotes and eukaryotes.</title>
        <authorList>
            <person name="Spang A."/>
            <person name="Saw J.H."/>
            <person name="Jorgensen S.L."/>
            <person name="Zaremba-Niedzwiedzka K."/>
            <person name="Martijn J."/>
            <person name="Lind A.E."/>
            <person name="van Eijk R."/>
            <person name="Schleper C."/>
            <person name="Guy L."/>
            <person name="Ettema T.J."/>
        </authorList>
    </citation>
    <scope>NUCLEOTIDE SEQUENCE</scope>
</reference>
<protein>
    <recommendedName>
        <fullName evidence="14">Cytochrome oxidase assembly protein</fullName>
    </recommendedName>
</protein>
<comment type="catalytic activity">
    <reaction evidence="11">
        <text>Fe(II)-heme o + 2 A + H2O = Fe(II)-heme a + 2 AH2</text>
        <dbReference type="Rhea" id="RHEA:63388"/>
        <dbReference type="ChEBI" id="CHEBI:13193"/>
        <dbReference type="ChEBI" id="CHEBI:15377"/>
        <dbReference type="ChEBI" id="CHEBI:17499"/>
        <dbReference type="ChEBI" id="CHEBI:60530"/>
        <dbReference type="ChEBI" id="CHEBI:61715"/>
        <dbReference type="EC" id="1.17.99.9"/>
    </reaction>
    <physiologicalReaction direction="left-to-right" evidence="11">
        <dbReference type="Rhea" id="RHEA:63389"/>
    </physiologicalReaction>
</comment>
<dbReference type="EMBL" id="LAZR01000193">
    <property type="protein sequence ID" value="KKN82924.1"/>
    <property type="molecule type" value="Genomic_DNA"/>
</dbReference>
<evidence type="ECO:0000256" key="9">
    <source>
        <dbReference type="ARBA" id="ARBA00023136"/>
    </source>
</evidence>
<feature type="transmembrane region" description="Helical" evidence="12">
    <location>
        <begin position="210"/>
        <end position="234"/>
    </location>
</feature>
<feature type="transmembrane region" description="Helical" evidence="12">
    <location>
        <begin position="278"/>
        <end position="296"/>
    </location>
</feature>
<evidence type="ECO:0000313" key="13">
    <source>
        <dbReference type="EMBL" id="KKN82924.1"/>
    </source>
</evidence>
<evidence type="ECO:0000256" key="8">
    <source>
        <dbReference type="ARBA" id="ARBA00023133"/>
    </source>
</evidence>
<dbReference type="AlphaFoldDB" id="A0A0F9TUC6"/>
<dbReference type="GO" id="GO:0006784">
    <property type="term" value="P:heme A biosynthetic process"/>
    <property type="evidence" value="ECO:0007669"/>
    <property type="project" value="InterPro"/>
</dbReference>
<evidence type="ECO:0000256" key="2">
    <source>
        <dbReference type="ARBA" id="ARBA00004141"/>
    </source>
</evidence>
<comment type="subcellular location">
    <subcellularLocation>
        <location evidence="2">Membrane</location>
        <topology evidence="2">Multi-pass membrane protein</topology>
    </subcellularLocation>
</comment>
<accession>A0A0F9TUC6</accession>
<comment type="cofactor">
    <cofactor evidence="1">
        <name>heme b</name>
        <dbReference type="ChEBI" id="CHEBI:60344"/>
    </cofactor>
</comment>
<keyword evidence="5 12" id="KW-1133">Transmembrane helix</keyword>
<evidence type="ECO:0000256" key="3">
    <source>
        <dbReference type="ARBA" id="ARBA00022692"/>
    </source>
</evidence>
<keyword evidence="3 12" id="KW-0812">Transmembrane</keyword>
<name>A0A0F9TUC6_9ZZZZ</name>
<keyword evidence="4" id="KW-0479">Metal-binding</keyword>
<dbReference type="GO" id="GO:0120547">
    <property type="term" value="F:heme A synthase activity"/>
    <property type="evidence" value="ECO:0007669"/>
    <property type="project" value="UniProtKB-EC"/>
</dbReference>
<comment type="pathway">
    <text evidence="10">Porphyrin-containing compound metabolism; heme A biosynthesis; heme A from heme O: step 1/1.</text>
</comment>
<gene>
    <name evidence="13" type="ORF">LCGC14_0304640</name>
</gene>
<feature type="transmembrane region" description="Helical" evidence="12">
    <location>
        <begin position="176"/>
        <end position="198"/>
    </location>
</feature>